<gene>
    <name evidence="3" type="ORF">GCM10010319_15050</name>
</gene>
<proteinExistence type="predicted"/>
<dbReference type="InterPro" id="IPR050268">
    <property type="entry name" value="NADH-dep_flavin_reductase"/>
</dbReference>
<evidence type="ECO:0000313" key="4">
    <source>
        <dbReference type="Proteomes" id="UP001500063"/>
    </source>
</evidence>
<keyword evidence="4" id="KW-1185">Reference proteome</keyword>
<protein>
    <submittedName>
        <fullName evidence="3">Flavin reductase family protein</fullName>
    </submittedName>
</protein>
<dbReference type="Proteomes" id="UP001500063">
    <property type="component" value="Unassembled WGS sequence"/>
</dbReference>
<organism evidence="3 4">
    <name type="scientific">Streptomyces blastmyceticus</name>
    <dbReference type="NCBI Taxonomy" id="68180"/>
    <lineage>
        <taxon>Bacteria</taxon>
        <taxon>Bacillati</taxon>
        <taxon>Actinomycetota</taxon>
        <taxon>Actinomycetes</taxon>
        <taxon>Kitasatosporales</taxon>
        <taxon>Streptomycetaceae</taxon>
        <taxon>Streptomyces</taxon>
    </lineage>
</organism>
<accession>A0ABP3GC01</accession>
<evidence type="ECO:0000259" key="2">
    <source>
        <dbReference type="SMART" id="SM00903"/>
    </source>
</evidence>
<dbReference type="InterPro" id="IPR012349">
    <property type="entry name" value="Split_barrel_FMN-bd"/>
</dbReference>
<feature type="domain" description="Flavin reductase like" evidence="2">
    <location>
        <begin position="27"/>
        <end position="175"/>
    </location>
</feature>
<evidence type="ECO:0000313" key="3">
    <source>
        <dbReference type="EMBL" id="GAA0339990.1"/>
    </source>
</evidence>
<comment type="caution">
    <text evidence="3">The sequence shown here is derived from an EMBL/GenBank/DDBJ whole genome shotgun (WGS) entry which is preliminary data.</text>
</comment>
<dbReference type="InterPro" id="IPR002563">
    <property type="entry name" value="Flavin_Rdtase-like_dom"/>
</dbReference>
<keyword evidence="1" id="KW-0560">Oxidoreductase</keyword>
<dbReference type="SMART" id="SM00903">
    <property type="entry name" value="Flavin_Reduct"/>
    <property type="match status" value="1"/>
</dbReference>
<dbReference type="SUPFAM" id="SSF50475">
    <property type="entry name" value="FMN-binding split barrel"/>
    <property type="match status" value="1"/>
</dbReference>
<dbReference type="PANTHER" id="PTHR30466">
    <property type="entry name" value="FLAVIN REDUCTASE"/>
    <property type="match status" value="1"/>
</dbReference>
<reference evidence="4" key="1">
    <citation type="journal article" date="2019" name="Int. J. Syst. Evol. Microbiol.">
        <title>The Global Catalogue of Microorganisms (GCM) 10K type strain sequencing project: providing services to taxonomists for standard genome sequencing and annotation.</title>
        <authorList>
            <consortium name="The Broad Institute Genomics Platform"/>
            <consortium name="The Broad Institute Genome Sequencing Center for Infectious Disease"/>
            <person name="Wu L."/>
            <person name="Ma J."/>
        </authorList>
    </citation>
    <scope>NUCLEOTIDE SEQUENCE [LARGE SCALE GENOMIC DNA]</scope>
    <source>
        <strain evidence="4">JCM 4565</strain>
    </source>
</reference>
<evidence type="ECO:0000256" key="1">
    <source>
        <dbReference type="ARBA" id="ARBA00023002"/>
    </source>
</evidence>
<name>A0ABP3GC01_9ACTN</name>
<dbReference type="Pfam" id="PF01613">
    <property type="entry name" value="Flavin_Reduct"/>
    <property type="match status" value="1"/>
</dbReference>
<sequence>MPRQATLSAPSLPSATTASGADLRPFMAAFPTGVAVLTTFDAAGRPQGMTCTSLCSVALHPATLMVCLRTASATLGAVRESGGFSLNLLHDGGRATSTLFGSGAPDRFERTAWSVPAAVRGGPHLHADAHATADCTVVRTVEFGDHTALFAEVHHITEHTAAPAPLLYGLRTYASWSATTGGQNGEAPDGHR</sequence>
<dbReference type="RefSeq" id="WP_344117036.1">
    <property type="nucleotide sequence ID" value="NZ_BAAABW010000008.1"/>
</dbReference>
<dbReference type="Gene3D" id="2.30.110.10">
    <property type="entry name" value="Electron Transport, Fmn-binding Protein, Chain A"/>
    <property type="match status" value="1"/>
</dbReference>
<dbReference type="EMBL" id="BAAABW010000008">
    <property type="protein sequence ID" value="GAA0339990.1"/>
    <property type="molecule type" value="Genomic_DNA"/>
</dbReference>
<dbReference type="PANTHER" id="PTHR30466:SF1">
    <property type="entry name" value="FMN REDUCTASE (NADH) RUTF"/>
    <property type="match status" value="1"/>
</dbReference>